<name>A0A2R3QFP0_9BURK</name>
<evidence type="ECO:0000313" key="1">
    <source>
        <dbReference type="EMBL" id="AVO50579.1"/>
    </source>
</evidence>
<protein>
    <submittedName>
        <fullName evidence="1">Uncharacterized protein</fullName>
    </submittedName>
</protein>
<dbReference type="AlphaFoldDB" id="A0A2R3QFP0"/>
<organism evidence="1 2">
    <name type="scientific">Melaminivora suipulveris</name>
    <dbReference type="NCBI Taxonomy" id="2109913"/>
    <lineage>
        <taxon>Bacteria</taxon>
        <taxon>Pseudomonadati</taxon>
        <taxon>Pseudomonadota</taxon>
        <taxon>Betaproteobacteria</taxon>
        <taxon>Burkholderiales</taxon>
        <taxon>Comamonadaceae</taxon>
        <taxon>Melaminivora</taxon>
    </lineage>
</organism>
<dbReference type="RefSeq" id="WP_106685030.1">
    <property type="nucleotide sequence ID" value="NZ_CP027667.1"/>
</dbReference>
<dbReference type="KEGG" id="mela:C6568_16060"/>
<gene>
    <name evidence="1" type="ORF">C6568_16060</name>
</gene>
<reference evidence="1 2" key="1">
    <citation type="submission" date="2018-03" db="EMBL/GenBank/DDBJ databases">
        <title>Genome sequencing of Melaminivora sp.</title>
        <authorList>
            <person name="Kim S.-J."/>
            <person name="Heo J."/>
            <person name="Ahn J.-H."/>
            <person name="Kwon S.-W."/>
        </authorList>
    </citation>
    <scope>NUCLEOTIDE SEQUENCE [LARGE SCALE GENOMIC DNA]</scope>
    <source>
        <strain evidence="1 2">SC2-9</strain>
    </source>
</reference>
<keyword evidence="2" id="KW-1185">Reference proteome</keyword>
<proteinExistence type="predicted"/>
<accession>A0A2R3QFP0</accession>
<evidence type="ECO:0000313" key="2">
    <source>
        <dbReference type="Proteomes" id="UP000237925"/>
    </source>
</evidence>
<dbReference type="Proteomes" id="UP000237925">
    <property type="component" value="Chromosome"/>
</dbReference>
<dbReference type="OrthoDB" id="8904026at2"/>
<dbReference type="EMBL" id="CP027667">
    <property type="protein sequence ID" value="AVO50579.1"/>
    <property type="molecule type" value="Genomic_DNA"/>
</dbReference>
<sequence length="196" mass="21086">MISNLPPSPAVAAASDPPRLEAFQEAAQRGEWLHVSRDGAQWHVKAAGTTPSQRAVAWIEPDSDTTSAFVAALGQSFSRGIQAAVAHELDLQPAPGRPLSGRTVLQAIDMAQTSRTALQGVDFLTRLQVSAARGSEAFMSACRELGLEPQSVSTQQRQQIDERMLVRFESAQAGNSSPVAEALAREWLAQELTNIR</sequence>